<proteinExistence type="predicted"/>
<sequence>MSSARFLAVTLTANLLGFAGGLVADWRARGALLVLGLLLGVWAYRELVGAARRAAAPGGGALKEPRR</sequence>
<protein>
    <submittedName>
        <fullName evidence="2">Uncharacterized protein</fullName>
    </submittedName>
</protein>
<reference evidence="2 3" key="1">
    <citation type="submission" date="2024-10" db="EMBL/GenBank/DDBJ databases">
        <title>The Natural Products Discovery Center: Release of the First 8490 Sequenced Strains for Exploring Actinobacteria Biosynthetic Diversity.</title>
        <authorList>
            <person name="Kalkreuter E."/>
            <person name="Kautsar S.A."/>
            <person name="Yang D."/>
            <person name="Bader C.D."/>
            <person name="Teijaro C.N."/>
            <person name="Fluegel L."/>
            <person name="Davis C.M."/>
            <person name="Simpson J.R."/>
            <person name="Lauterbach L."/>
            <person name="Steele A.D."/>
            <person name="Gui C."/>
            <person name="Meng S."/>
            <person name="Li G."/>
            <person name="Viehrig K."/>
            <person name="Ye F."/>
            <person name="Su P."/>
            <person name="Kiefer A.F."/>
            <person name="Nichols A."/>
            <person name="Cepeda A.J."/>
            <person name="Yan W."/>
            <person name="Fan B."/>
            <person name="Jiang Y."/>
            <person name="Adhikari A."/>
            <person name="Zheng C.-J."/>
            <person name="Schuster L."/>
            <person name="Cowan T.M."/>
            <person name="Smanski M.J."/>
            <person name="Chevrette M.G."/>
            <person name="De Carvalho L.P.S."/>
            <person name="Shen B."/>
        </authorList>
    </citation>
    <scope>NUCLEOTIDE SEQUENCE [LARGE SCALE GENOMIC DNA]</scope>
    <source>
        <strain evidence="2 3">NPDC020979</strain>
    </source>
</reference>
<keyword evidence="3" id="KW-1185">Reference proteome</keyword>
<comment type="caution">
    <text evidence="2">The sequence shown here is derived from an EMBL/GenBank/DDBJ whole genome shotgun (WGS) entry which is preliminary data.</text>
</comment>
<keyword evidence="1" id="KW-1133">Transmembrane helix</keyword>
<keyword evidence="1" id="KW-0472">Membrane</keyword>
<name>A0ABW7TDG1_9ACTN</name>
<dbReference type="EMBL" id="JBIRRB010000011">
    <property type="protein sequence ID" value="MFI0914176.1"/>
    <property type="molecule type" value="Genomic_DNA"/>
</dbReference>
<gene>
    <name evidence="2" type="ORF">ACH4TF_27535</name>
</gene>
<dbReference type="RefSeq" id="WP_397614193.1">
    <property type="nucleotide sequence ID" value="NZ_JBIRRB010000011.1"/>
</dbReference>
<feature type="transmembrane region" description="Helical" evidence="1">
    <location>
        <begin position="31"/>
        <end position="48"/>
    </location>
</feature>
<keyword evidence="1" id="KW-0812">Transmembrane</keyword>
<evidence type="ECO:0000313" key="2">
    <source>
        <dbReference type="EMBL" id="MFI0914176.1"/>
    </source>
</evidence>
<evidence type="ECO:0000256" key="1">
    <source>
        <dbReference type="SAM" id="Phobius"/>
    </source>
</evidence>
<dbReference type="Proteomes" id="UP001611162">
    <property type="component" value="Unassembled WGS sequence"/>
</dbReference>
<evidence type="ECO:0000313" key="3">
    <source>
        <dbReference type="Proteomes" id="UP001611162"/>
    </source>
</evidence>
<organism evidence="2 3">
    <name type="scientific">Streptomyces abikoensis</name>
    <dbReference type="NCBI Taxonomy" id="97398"/>
    <lineage>
        <taxon>Bacteria</taxon>
        <taxon>Bacillati</taxon>
        <taxon>Actinomycetota</taxon>
        <taxon>Actinomycetes</taxon>
        <taxon>Kitasatosporales</taxon>
        <taxon>Streptomycetaceae</taxon>
        <taxon>Streptomyces</taxon>
    </lineage>
</organism>
<accession>A0ABW7TDG1</accession>